<sequence>MESLSQEILALIITHFFEVPPMKSRQILVPKPVCNVSPYTIVSRKWQNEVERYTMAKIQIYSADLDMFRQVFSSPRRRSLLRKLRYEIDLPTYSRNRIHCLERRRESKANNAAFTQGVMDPFNEISSWEAQGIVLGLSASSPMDPGLPFDIGRRPEEVGSGLAEKRWTFEDNYLLLDQAYLPQCTSIEALVIQVASRSLHPSAIGKIIASLPRLDFLTLDLNAPKTKRVEMQDEHRQCLVNALHSPALSNLQTLNICITQGIISNHSFRNRLDDPNYPDGDSLGAAIRKLAENTRLKTLNLTGNWPVSPTLFNGDNPFPYLENVRIEGAPITYDGRWYYTGNPSDVEASHYHAPHDEMVADPDSDSNSSFNSELADSLSVGREALLNGYQPLHTWRTRPDPKTFDPLMKSAATAALRMPSLQSLYLSIEIEMISNFNRSITFEFLKPGERAWADDHPPRAAQRNRTRCYVTFRSEVRWNVPTEITALWEELVGEQGVVSIESD</sequence>
<dbReference type="VEuPathDB" id="FungiDB:ASPVEDRAFT_168074"/>
<keyword evidence="2" id="KW-1185">Reference proteome</keyword>
<evidence type="ECO:0000313" key="1">
    <source>
        <dbReference type="EMBL" id="OJJ01923.1"/>
    </source>
</evidence>
<gene>
    <name evidence="1" type="ORF">ASPVEDRAFT_168074</name>
</gene>
<dbReference type="Proteomes" id="UP000184073">
    <property type="component" value="Unassembled WGS sequence"/>
</dbReference>
<dbReference type="EMBL" id="KV878128">
    <property type="protein sequence ID" value="OJJ01923.1"/>
    <property type="molecule type" value="Genomic_DNA"/>
</dbReference>
<organism evidence="1 2">
    <name type="scientific">Aspergillus versicolor CBS 583.65</name>
    <dbReference type="NCBI Taxonomy" id="1036611"/>
    <lineage>
        <taxon>Eukaryota</taxon>
        <taxon>Fungi</taxon>
        <taxon>Dikarya</taxon>
        <taxon>Ascomycota</taxon>
        <taxon>Pezizomycotina</taxon>
        <taxon>Eurotiomycetes</taxon>
        <taxon>Eurotiomycetidae</taxon>
        <taxon>Eurotiales</taxon>
        <taxon>Aspergillaceae</taxon>
        <taxon>Aspergillus</taxon>
        <taxon>Aspergillus subgen. Nidulantes</taxon>
    </lineage>
</organism>
<dbReference type="SUPFAM" id="SSF52047">
    <property type="entry name" value="RNI-like"/>
    <property type="match status" value="1"/>
</dbReference>
<evidence type="ECO:0008006" key="3">
    <source>
        <dbReference type="Google" id="ProtNLM"/>
    </source>
</evidence>
<proteinExistence type="predicted"/>
<name>A0A1L9PKB7_ASPVE</name>
<dbReference type="AlphaFoldDB" id="A0A1L9PKB7"/>
<reference evidence="2" key="1">
    <citation type="journal article" date="2017" name="Genome Biol.">
        <title>Comparative genomics reveals high biological diversity and specific adaptations in the industrially and medically important fungal genus Aspergillus.</title>
        <authorList>
            <person name="de Vries R.P."/>
            <person name="Riley R."/>
            <person name="Wiebenga A."/>
            <person name="Aguilar-Osorio G."/>
            <person name="Amillis S."/>
            <person name="Uchima C.A."/>
            <person name="Anderluh G."/>
            <person name="Asadollahi M."/>
            <person name="Askin M."/>
            <person name="Barry K."/>
            <person name="Battaglia E."/>
            <person name="Bayram O."/>
            <person name="Benocci T."/>
            <person name="Braus-Stromeyer S.A."/>
            <person name="Caldana C."/>
            <person name="Canovas D."/>
            <person name="Cerqueira G.C."/>
            <person name="Chen F."/>
            <person name="Chen W."/>
            <person name="Choi C."/>
            <person name="Clum A."/>
            <person name="Dos Santos R.A."/>
            <person name="Damasio A.R."/>
            <person name="Diallinas G."/>
            <person name="Emri T."/>
            <person name="Fekete E."/>
            <person name="Flipphi M."/>
            <person name="Freyberg S."/>
            <person name="Gallo A."/>
            <person name="Gournas C."/>
            <person name="Habgood R."/>
            <person name="Hainaut M."/>
            <person name="Harispe M.L."/>
            <person name="Henrissat B."/>
            <person name="Hilden K.S."/>
            <person name="Hope R."/>
            <person name="Hossain A."/>
            <person name="Karabika E."/>
            <person name="Karaffa L."/>
            <person name="Karanyi Z."/>
            <person name="Krasevec N."/>
            <person name="Kuo A."/>
            <person name="Kusch H."/>
            <person name="LaButti K."/>
            <person name="Lagendijk E.L."/>
            <person name="Lapidus A."/>
            <person name="Levasseur A."/>
            <person name="Lindquist E."/>
            <person name="Lipzen A."/>
            <person name="Logrieco A.F."/>
            <person name="MacCabe A."/>
            <person name="Maekelae M.R."/>
            <person name="Malavazi I."/>
            <person name="Melin P."/>
            <person name="Meyer V."/>
            <person name="Mielnichuk N."/>
            <person name="Miskei M."/>
            <person name="Molnar A.P."/>
            <person name="Mule G."/>
            <person name="Ngan C.Y."/>
            <person name="Orejas M."/>
            <person name="Orosz E."/>
            <person name="Ouedraogo J.P."/>
            <person name="Overkamp K.M."/>
            <person name="Park H.-S."/>
            <person name="Perrone G."/>
            <person name="Piumi F."/>
            <person name="Punt P.J."/>
            <person name="Ram A.F."/>
            <person name="Ramon A."/>
            <person name="Rauscher S."/>
            <person name="Record E."/>
            <person name="Riano-Pachon D.M."/>
            <person name="Robert V."/>
            <person name="Roehrig J."/>
            <person name="Ruller R."/>
            <person name="Salamov A."/>
            <person name="Salih N.S."/>
            <person name="Samson R.A."/>
            <person name="Sandor E."/>
            <person name="Sanguinetti M."/>
            <person name="Schuetze T."/>
            <person name="Sepcic K."/>
            <person name="Shelest E."/>
            <person name="Sherlock G."/>
            <person name="Sophianopoulou V."/>
            <person name="Squina F.M."/>
            <person name="Sun H."/>
            <person name="Susca A."/>
            <person name="Todd R.B."/>
            <person name="Tsang A."/>
            <person name="Unkles S.E."/>
            <person name="van de Wiele N."/>
            <person name="van Rossen-Uffink D."/>
            <person name="Oliveira J.V."/>
            <person name="Vesth T.C."/>
            <person name="Visser J."/>
            <person name="Yu J.-H."/>
            <person name="Zhou M."/>
            <person name="Andersen M.R."/>
            <person name="Archer D.B."/>
            <person name="Baker S.E."/>
            <person name="Benoit I."/>
            <person name="Brakhage A.A."/>
            <person name="Braus G.H."/>
            <person name="Fischer R."/>
            <person name="Frisvad J.C."/>
            <person name="Goldman G.H."/>
            <person name="Houbraken J."/>
            <person name="Oakley B."/>
            <person name="Pocsi I."/>
            <person name="Scazzocchio C."/>
            <person name="Seiboth B."/>
            <person name="vanKuyk P.A."/>
            <person name="Wortman J."/>
            <person name="Dyer P.S."/>
            <person name="Grigoriev I.V."/>
        </authorList>
    </citation>
    <scope>NUCLEOTIDE SEQUENCE [LARGE SCALE GENOMIC DNA]</scope>
    <source>
        <strain evidence="2">CBS 583.65</strain>
    </source>
</reference>
<protein>
    <recommendedName>
        <fullName evidence="3">F-box domain-containing protein</fullName>
    </recommendedName>
</protein>
<dbReference type="GeneID" id="63724184"/>
<accession>A0A1L9PKB7</accession>
<dbReference type="OrthoDB" id="5333491at2759"/>
<dbReference type="RefSeq" id="XP_040667685.1">
    <property type="nucleotide sequence ID" value="XM_040808673.1"/>
</dbReference>
<evidence type="ECO:0000313" key="2">
    <source>
        <dbReference type="Proteomes" id="UP000184073"/>
    </source>
</evidence>
<dbReference type="STRING" id="1036611.A0A1L9PKB7"/>